<dbReference type="GO" id="GO:0030686">
    <property type="term" value="C:90S preribosome"/>
    <property type="evidence" value="ECO:0007669"/>
    <property type="project" value="TreeGrafter"/>
</dbReference>
<evidence type="ECO:0000313" key="6">
    <source>
        <dbReference type="Proteomes" id="UP000265618"/>
    </source>
</evidence>
<dbReference type="GO" id="GO:0003735">
    <property type="term" value="F:structural constituent of ribosome"/>
    <property type="evidence" value="ECO:0007669"/>
    <property type="project" value="InterPro"/>
</dbReference>
<dbReference type="GO" id="GO:0006364">
    <property type="term" value="P:rRNA processing"/>
    <property type="evidence" value="ECO:0007669"/>
    <property type="project" value="TreeGrafter"/>
</dbReference>
<evidence type="ECO:0000256" key="3">
    <source>
        <dbReference type="ARBA" id="ARBA00023274"/>
    </source>
</evidence>
<evidence type="ECO:0000313" key="5">
    <source>
        <dbReference type="EMBL" id="GCA62760.1"/>
    </source>
</evidence>
<comment type="caution">
    <text evidence="5">The sequence shown here is derived from an EMBL/GenBank/DDBJ whole genome shotgun (WGS) entry which is preliminary data.</text>
</comment>
<proteinExistence type="inferred from homology"/>
<dbReference type="GO" id="GO:0022627">
    <property type="term" value="C:cytosolic small ribosomal subunit"/>
    <property type="evidence" value="ECO:0007669"/>
    <property type="project" value="TreeGrafter"/>
</dbReference>
<sequence length="189" mass="21461">MFTGRKLHKTSGDVTDFEKQVATALFDIEESGSEIGVVMKKLYITSVKTFSFEGAARKAALVYVPFPLLNLFKEISERLVTELEKKFPEYQFVIIGARKIMAAPSRAAGNTTVLRPRSRTLTTVHEAILDDLVHPYHVTGKRTHFKSNGTNSMEIFLDNGHRAEAEARLDTYTRVYRRLTGKNIQFNFQ</sequence>
<dbReference type="GO" id="GO:0042274">
    <property type="term" value="P:ribosomal small subunit biogenesis"/>
    <property type="evidence" value="ECO:0007669"/>
    <property type="project" value="TreeGrafter"/>
</dbReference>
<dbReference type="AlphaFoldDB" id="A0A391NP85"/>
<keyword evidence="3 4" id="KW-0687">Ribonucleoprotein</keyword>
<protein>
    <recommendedName>
        <fullName evidence="4">40S ribosomal protein S7</fullName>
    </recommendedName>
</protein>
<accession>A0A391NP85</accession>
<dbReference type="Pfam" id="PF01251">
    <property type="entry name" value="Ribosomal_S7e"/>
    <property type="match status" value="1"/>
</dbReference>
<keyword evidence="2 4" id="KW-0689">Ribosomal protein</keyword>
<dbReference type="PANTHER" id="PTHR11278:SF0">
    <property type="entry name" value="SMALL RIBOSOMAL SUBUNIT PROTEIN ES7"/>
    <property type="match status" value="1"/>
</dbReference>
<keyword evidence="6" id="KW-1185">Reference proteome</keyword>
<dbReference type="InterPro" id="IPR000554">
    <property type="entry name" value="Ribosomal_eS7"/>
</dbReference>
<evidence type="ECO:0000256" key="1">
    <source>
        <dbReference type="ARBA" id="ARBA00007820"/>
    </source>
</evidence>
<dbReference type="OrthoDB" id="1724687at2759"/>
<dbReference type="GO" id="GO:0006412">
    <property type="term" value="P:translation"/>
    <property type="evidence" value="ECO:0007669"/>
    <property type="project" value="InterPro"/>
</dbReference>
<reference evidence="5 6" key="1">
    <citation type="journal article" date="2018" name="PLoS ONE">
        <title>The draft genome of Kipferlia bialata reveals reductive genome evolution in fornicate parasites.</title>
        <authorList>
            <person name="Tanifuji G."/>
            <person name="Takabayashi S."/>
            <person name="Kume K."/>
            <person name="Takagi M."/>
            <person name="Nakayama T."/>
            <person name="Kamikawa R."/>
            <person name="Inagaki Y."/>
            <person name="Hashimoto T."/>
        </authorList>
    </citation>
    <scope>NUCLEOTIDE SEQUENCE [LARGE SCALE GENOMIC DNA]</scope>
    <source>
        <strain evidence="5">NY0173</strain>
    </source>
</reference>
<evidence type="ECO:0000256" key="2">
    <source>
        <dbReference type="ARBA" id="ARBA00022980"/>
    </source>
</evidence>
<gene>
    <name evidence="5" type="ORF">KIPB_005625</name>
</gene>
<evidence type="ECO:0000256" key="4">
    <source>
        <dbReference type="RuleBase" id="RU364105"/>
    </source>
</evidence>
<organism evidence="5 6">
    <name type="scientific">Kipferlia bialata</name>
    <dbReference type="NCBI Taxonomy" id="797122"/>
    <lineage>
        <taxon>Eukaryota</taxon>
        <taxon>Metamonada</taxon>
        <taxon>Carpediemonas-like organisms</taxon>
        <taxon>Kipferlia</taxon>
    </lineage>
</organism>
<dbReference type="EMBL" id="BDIP01001338">
    <property type="protein sequence ID" value="GCA62760.1"/>
    <property type="molecule type" value="Genomic_DNA"/>
</dbReference>
<comment type="similarity">
    <text evidence="1 4">Belongs to the eukaryotic ribosomal protein eS7 family.</text>
</comment>
<dbReference type="GO" id="GO:0032040">
    <property type="term" value="C:small-subunit processome"/>
    <property type="evidence" value="ECO:0007669"/>
    <property type="project" value="TreeGrafter"/>
</dbReference>
<dbReference type="Proteomes" id="UP000265618">
    <property type="component" value="Unassembled WGS sequence"/>
</dbReference>
<name>A0A391NP85_9EUKA</name>
<dbReference type="PANTHER" id="PTHR11278">
    <property type="entry name" value="40S RIBOSOMAL PROTEIN S7"/>
    <property type="match status" value="1"/>
</dbReference>